<organism evidence="1 2">
    <name type="scientific">Persea americana</name>
    <name type="common">Avocado</name>
    <dbReference type="NCBI Taxonomy" id="3435"/>
    <lineage>
        <taxon>Eukaryota</taxon>
        <taxon>Viridiplantae</taxon>
        <taxon>Streptophyta</taxon>
        <taxon>Embryophyta</taxon>
        <taxon>Tracheophyta</taxon>
        <taxon>Spermatophyta</taxon>
        <taxon>Magnoliopsida</taxon>
        <taxon>Magnoliidae</taxon>
        <taxon>Laurales</taxon>
        <taxon>Lauraceae</taxon>
        <taxon>Persea</taxon>
    </lineage>
</organism>
<gene>
    <name evidence="1" type="ORF">MRB53_011087</name>
</gene>
<name>A0ACC2LTU6_PERAE</name>
<dbReference type="Proteomes" id="UP001234297">
    <property type="component" value="Chromosome 3"/>
</dbReference>
<proteinExistence type="predicted"/>
<sequence>MFNCKSQEIRFLSSGLKFRVGHDCLIREDAETFVQFEPKKTALFCFASHGLITEVRRESLLQFHRRRRRERTVSCKHGIRCGTLLPQNSACPTWTVSFRREFSLSATFPSPRVLLPSIWFQPNFSKIPFLTRDLSLSCHESNQQYFNVIQLLSSSLLFNSFSKPLPKSPTAHAKPSSQSLL</sequence>
<keyword evidence="2" id="KW-1185">Reference proteome</keyword>
<protein>
    <submittedName>
        <fullName evidence="1">Uncharacterized protein</fullName>
    </submittedName>
</protein>
<dbReference type="EMBL" id="CM056811">
    <property type="protein sequence ID" value="KAJ8636820.1"/>
    <property type="molecule type" value="Genomic_DNA"/>
</dbReference>
<accession>A0ACC2LTU6</accession>
<reference evidence="1 2" key="1">
    <citation type="journal article" date="2022" name="Hortic Res">
        <title>A haplotype resolved chromosomal level avocado genome allows analysis of novel avocado genes.</title>
        <authorList>
            <person name="Nath O."/>
            <person name="Fletcher S.J."/>
            <person name="Hayward A."/>
            <person name="Shaw L.M."/>
            <person name="Masouleh A.K."/>
            <person name="Furtado A."/>
            <person name="Henry R.J."/>
            <person name="Mitter N."/>
        </authorList>
    </citation>
    <scope>NUCLEOTIDE SEQUENCE [LARGE SCALE GENOMIC DNA]</scope>
    <source>
        <strain evidence="2">cv. Hass</strain>
    </source>
</reference>
<evidence type="ECO:0000313" key="1">
    <source>
        <dbReference type="EMBL" id="KAJ8636820.1"/>
    </source>
</evidence>
<comment type="caution">
    <text evidence="1">The sequence shown here is derived from an EMBL/GenBank/DDBJ whole genome shotgun (WGS) entry which is preliminary data.</text>
</comment>
<evidence type="ECO:0000313" key="2">
    <source>
        <dbReference type="Proteomes" id="UP001234297"/>
    </source>
</evidence>